<sequence>GTGAIIPGLKEEEFVKAFDELKAGADTPAKQKVVETATVPEVMATQNVQPIIAGGLTAEIARAAGRGDKRAGQVVAKLEAGEAAKLEAIEETLEDAAGVMPTKTGPIREQLDELQPELVYRKEELGLGMKSEFDETIDPKVLEVEKTIENARGTFDTNINNLLDETVEPEVALEALRKTVADLSKGDKALPGTGKGFKIKLNKLLATNKTEEEILDKVLQLAKTSDRDFFKSFLNDSEYVESAVLLRKAL</sequence>
<dbReference type="AlphaFoldDB" id="X0XBR0"/>
<evidence type="ECO:0000313" key="1">
    <source>
        <dbReference type="EMBL" id="GAG40619.1"/>
    </source>
</evidence>
<protein>
    <submittedName>
        <fullName evidence="1">Uncharacterized protein</fullName>
    </submittedName>
</protein>
<comment type="caution">
    <text evidence="1">The sequence shown here is derived from an EMBL/GenBank/DDBJ whole genome shotgun (WGS) entry which is preliminary data.</text>
</comment>
<proteinExistence type="predicted"/>
<accession>X0XBR0</accession>
<name>X0XBR0_9ZZZZ</name>
<dbReference type="EMBL" id="BARS01043565">
    <property type="protein sequence ID" value="GAG40619.1"/>
    <property type="molecule type" value="Genomic_DNA"/>
</dbReference>
<reference evidence="1" key="1">
    <citation type="journal article" date="2014" name="Front. Microbiol.">
        <title>High frequency of phylogenetically diverse reductive dehalogenase-homologous genes in deep subseafloor sedimentary metagenomes.</title>
        <authorList>
            <person name="Kawai M."/>
            <person name="Futagami T."/>
            <person name="Toyoda A."/>
            <person name="Takaki Y."/>
            <person name="Nishi S."/>
            <person name="Hori S."/>
            <person name="Arai W."/>
            <person name="Tsubouchi T."/>
            <person name="Morono Y."/>
            <person name="Uchiyama I."/>
            <person name="Ito T."/>
            <person name="Fujiyama A."/>
            <person name="Inagaki F."/>
            <person name="Takami H."/>
        </authorList>
    </citation>
    <scope>NUCLEOTIDE SEQUENCE</scope>
    <source>
        <strain evidence="1">Expedition CK06-06</strain>
    </source>
</reference>
<feature type="non-terminal residue" evidence="1">
    <location>
        <position position="250"/>
    </location>
</feature>
<feature type="non-terminal residue" evidence="1">
    <location>
        <position position="1"/>
    </location>
</feature>
<organism evidence="1">
    <name type="scientific">marine sediment metagenome</name>
    <dbReference type="NCBI Taxonomy" id="412755"/>
    <lineage>
        <taxon>unclassified sequences</taxon>
        <taxon>metagenomes</taxon>
        <taxon>ecological metagenomes</taxon>
    </lineage>
</organism>
<gene>
    <name evidence="1" type="ORF">S01H1_65936</name>
</gene>